<protein>
    <submittedName>
        <fullName evidence="3">Probable Co/Zn/Cd efflux system membrane fusion protein</fullName>
    </submittedName>
</protein>
<feature type="transmembrane region" description="Helical" evidence="2">
    <location>
        <begin position="31"/>
        <end position="50"/>
    </location>
</feature>
<evidence type="ECO:0000313" key="3">
    <source>
        <dbReference type="EMBL" id="SFZ98626.1"/>
    </source>
</evidence>
<keyword evidence="1" id="KW-0175">Coiled coil</keyword>
<gene>
    <name evidence="3" type="ORF">MNB_SV-5-408</name>
</gene>
<evidence type="ECO:0000256" key="2">
    <source>
        <dbReference type="SAM" id="Phobius"/>
    </source>
</evidence>
<name>A0A1W1EF27_9ZZZZ</name>
<dbReference type="PANTHER" id="PTHR30386">
    <property type="entry name" value="MEMBRANE FUSION SUBUNIT OF EMRAB-TOLC MULTIDRUG EFFLUX PUMP"/>
    <property type="match status" value="1"/>
</dbReference>
<evidence type="ECO:0000256" key="1">
    <source>
        <dbReference type="SAM" id="Coils"/>
    </source>
</evidence>
<dbReference type="SUPFAM" id="SSF111369">
    <property type="entry name" value="HlyD-like secretion proteins"/>
    <property type="match status" value="1"/>
</dbReference>
<keyword evidence="2" id="KW-0472">Membrane</keyword>
<keyword evidence="2" id="KW-0812">Transmembrane</keyword>
<organism evidence="3">
    <name type="scientific">hydrothermal vent metagenome</name>
    <dbReference type="NCBI Taxonomy" id="652676"/>
    <lineage>
        <taxon>unclassified sequences</taxon>
        <taxon>metagenomes</taxon>
        <taxon>ecological metagenomes</taxon>
    </lineage>
</organism>
<sequence>METLMVLTYSTFCWIVFKVFKIPVNKWSLTTAVLGGVIMLSVILMGMAYYHPGSKSARNYFVTTPIVPNVRAKVEEIKVKPNEPVKKGDILFTLEDTRYRAALKDLEAQLEFAKNRLEDTIKLRQVAGGSKFDIHEYEKQVGSLTARVESAKFDLDSCIVRAPSNGYVTQVRARPGQMAVPFPAYPVMTFVNTDSTAFIAGFAQEPLQNIKEGNQAEVIFASVPGRSFQAHVVKVLPTMAEGEITAERNMFSFSRQLPAGQIPVMLAFDEDMSKYNLPLGVDGVAATYDMSSPFWSHVAIIRKILLRMQSWQFFLRFH</sequence>
<feature type="coiled-coil region" evidence="1">
    <location>
        <begin position="96"/>
        <end position="123"/>
    </location>
</feature>
<dbReference type="Gene3D" id="2.40.50.100">
    <property type="match status" value="1"/>
</dbReference>
<accession>A0A1W1EF27</accession>
<dbReference type="PANTHER" id="PTHR30386:SF18">
    <property type="entry name" value="INNER MEMBRANE PROTEIN YIAV-RELATED"/>
    <property type="match status" value="1"/>
</dbReference>
<reference evidence="3" key="1">
    <citation type="submission" date="2016-10" db="EMBL/GenBank/DDBJ databases">
        <authorList>
            <person name="de Groot N.N."/>
        </authorList>
    </citation>
    <scope>NUCLEOTIDE SEQUENCE</scope>
</reference>
<dbReference type="EMBL" id="FPKX01000057">
    <property type="protein sequence ID" value="SFZ98626.1"/>
    <property type="molecule type" value="Genomic_DNA"/>
</dbReference>
<dbReference type="InterPro" id="IPR050739">
    <property type="entry name" value="MFP"/>
</dbReference>
<keyword evidence="2" id="KW-1133">Transmembrane helix</keyword>
<proteinExistence type="predicted"/>
<dbReference type="Gene3D" id="2.40.30.170">
    <property type="match status" value="1"/>
</dbReference>
<dbReference type="AlphaFoldDB" id="A0A1W1EF27"/>